<accession>A0A6I8M364</accession>
<reference evidence="2 3" key="1">
    <citation type="submission" date="2019-09" db="EMBL/GenBank/DDBJ databases">
        <authorList>
            <person name="Leyn A S."/>
        </authorList>
    </citation>
    <scope>NUCLEOTIDE SEQUENCE [LARGE SCALE GENOMIC DNA]</scope>
    <source>
        <strain evidence="2">AA231_1</strain>
    </source>
</reference>
<gene>
    <name evidence="2" type="ORF">AA23TX_06990</name>
</gene>
<dbReference type="InterPro" id="IPR002645">
    <property type="entry name" value="STAS_dom"/>
</dbReference>
<dbReference type="CDD" id="cd07043">
    <property type="entry name" value="STAS_anti-anti-sigma_factors"/>
    <property type="match status" value="1"/>
</dbReference>
<proteinExistence type="predicted"/>
<dbReference type="Proteomes" id="UP000399805">
    <property type="component" value="Unassembled WGS sequence"/>
</dbReference>
<dbReference type="GO" id="GO:0043856">
    <property type="term" value="F:anti-sigma factor antagonist activity"/>
    <property type="evidence" value="ECO:0007669"/>
    <property type="project" value="TreeGrafter"/>
</dbReference>
<feature type="domain" description="STAS" evidence="1">
    <location>
        <begin position="35"/>
        <end position="135"/>
    </location>
</feature>
<evidence type="ECO:0000313" key="3">
    <source>
        <dbReference type="Proteomes" id="UP000399805"/>
    </source>
</evidence>
<organism evidence="2 3">
    <name type="scientific">Amycolatopsis camponoti</name>
    <dbReference type="NCBI Taxonomy" id="2606593"/>
    <lineage>
        <taxon>Bacteria</taxon>
        <taxon>Bacillati</taxon>
        <taxon>Actinomycetota</taxon>
        <taxon>Actinomycetes</taxon>
        <taxon>Pseudonocardiales</taxon>
        <taxon>Pseudonocardiaceae</taxon>
        <taxon>Amycolatopsis</taxon>
    </lineage>
</organism>
<dbReference type="PANTHER" id="PTHR33495">
    <property type="entry name" value="ANTI-SIGMA FACTOR ANTAGONIST TM_1081-RELATED-RELATED"/>
    <property type="match status" value="1"/>
</dbReference>
<dbReference type="PANTHER" id="PTHR33495:SF2">
    <property type="entry name" value="ANTI-SIGMA FACTOR ANTAGONIST TM_1081-RELATED"/>
    <property type="match status" value="1"/>
</dbReference>
<dbReference type="SUPFAM" id="SSF52091">
    <property type="entry name" value="SpoIIaa-like"/>
    <property type="match status" value="1"/>
</dbReference>
<dbReference type="Gene3D" id="3.30.750.24">
    <property type="entry name" value="STAS domain"/>
    <property type="match status" value="1"/>
</dbReference>
<dbReference type="InterPro" id="IPR036513">
    <property type="entry name" value="STAS_dom_sf"/>
</dbReference>
<name>A0A6I8M364_9PSEU</name>
<sequence>MAEPREHSDPTRRDACLPVCVRRGLWVCTCQVRRDVTVLAVGGEVDVAGLADLRTAFGGVLATGNRLVVVDLGRVGFFSAGGVGVLEHTRLTLRDAGIPMRLARPSRAVLRPLTVLGLVGRFDIHTGIGRAVTAPTGGE</sequence>
<dbReference type="RefSeq" id="WP_155546802.1">
    <property type="nucleotide sequence ID" value="NZ_CABVGP010000002.1"/>
</dbReference>
<dbReference type="PROSITE" id="PS50801">
    <property type="entry name" value="STAS"/>
    <property type="match status" value="1"/>
</dbReference>
<keyword evidence="3" id="KW-1185">Reference proteome</keyword>
<evidence type="ECO:0000259" key="1">
    <source>
        <dbReference type="PROSITE" id="PS50801"/>
    </source>
</evidence>
<evidence type="ECO:0000313" key="2">
    <source>
        <dbReference type="EMBL" id="VVJ21976.1"/>
    </source>
</evidence>
<dbReference type="AlphaFoldDB" id="A0A6I8M364"/>
<protein>
    <recommendedName>
        <fullName evidence="1">STAS domain-containing protein</fullName>
    </recommendedName>
</protein>
<dbReference type="EMBL" id="CABVGP010000002">
    <property type="protein sequence ID" value="VVJ21976.1"/>
    <property type="molecule type" value="Genomic_DNA"/>
</dbReference>
<dbReference type="Pfam" id="PF01740">
    <property type="entry name" value="STAS"/>
    <property type="match status" value="1"/>
</dbReference>